<dbReference type="Proteomes" id="UP000001747">
    <property type="component" value="Chromosome"/>
</dbReference>
<gene>
    <name evidence="1" type="ordered locus">LS215_1725</name>
</gene>
<dbReference type="AlphaFoldDB" id="C3MQR0"/>
<name>C3MQR0_SACI2</name>
<organism evidence="1 2">
    <name type="scientific">Saccharolobus islandicus (strain L.S.2.15 / Lassen #1)</name>
    <name type="common">Sulfolobus islandicus</name>
    <dbReference type="NCBI Taxonomy" id="429572"/>
    <lineage>
        <taxon>Archaea</taxon>
        <taxon>Thermoproteota</taxon>
        <taxon>Thermoprotei</taxon>
        <taxon>Sulfolobales</taxon>
        <taxon>Sulfolobaceae</taxon>
        <taxon>Saccharolobus</taxon>
    </lineage>
</organism>
<dbReference type="HOGENOM" id="CLU_149110_0_0_2"/>
<protein>
    <submittedName>
        <fullName evidence="1">Uncharacterized protein</fullName>
    </submittedName>
</protein>
<dbReference type="KEGG" id="sis:LS215_1725"/>
<sequence>MRKRCLIYEKQSRSMKSTFRRIKSKNIFTLSSYYFMIKHAEYTRHGITEPLMLIMLYKKVEDGKIISAFRFSVYKNMIIIVYEEDKLSGGEVLDFDIYNMTNLINKIKKYYDEAIDDIVIFGEKQYVDEFLNKFLSDEEEETEKR</sequence>
<evidence type="ECO:0000313" key="2">
    <source>
        <dbReference type="Proteomes" id="UP000001747"/>
    </source>
</evidence>
<reference evidence="1 2" key="1">
    <citation type="journal article" date="2009" name="Proc. Natl. Acad. Sci. U.S.A.">
        <title>Biogeography of the Sulfolobus islandicus pan-genome.</title>
        <authorList>
            <person name="Reno M.L."/>
            <person name="Held N.L."/>
            <person name="Fields C.J."/>
            <person name="Burke P.V."/>
            <person name="Whitaker R.J."/>
        </authorList>
    </citation>
    <scope>NUCLEOTIDE SEQUENCE [LARGE SCALE GENOMIC DNA]</scope>
    <source>
        <strain evidence="2">L.S.2.15 / Lassen #1</strain>
    </source>
</reference>
<dbReference type="EMBL" id="CP001399">
    <property type="protein sequence ID" value="ACP35723.1"/>
    <property type="molecule type" value="Genomic_DNA"/>
</dbReference>
<proteinExistence type="predicted"/>
<dbReference type="OrthoDB" id="32976at2157"/>
<accession>C3MQR0</accession>
<evidence type="ECO:0000313" key="1">
    <source>
        <dbReference type="EMBL" id="ACP35723.1"/>
    </source>
</evidence>